<organism evidence="2 3">
    <name type="scientific">Acidocella aminolytica 101 = DSM 11237</name>
    <dbReference type="NCBI Taxonomy" id="1120923"/>
    <lineage>
        <taxon>Bacteria</taxon>
        <taxon>Pseudomonadati</taxon>
        <taxon>Pseudomonadota</taxon>
        <taxon>Alphaproteobacteria</taxon>
        <taxon>Acetobacterales</taxon>
        <taxon>Acidocellaceae</taxon>
        <taxon>Acidocella</taxon>
    </lineage>
</organism>
<dbReference type="EMBL" id="BANC01000021">
    <property type="protein sequence ID" value="GAN79453.1"/>
    <property type="molecule type" value="Genomic_DNA"/>
</dbReference>
<name>A0A0D6PE24_9PROT</name>
<keyword evidence="3" id="KW-1185">Reference proteome</keyword>
<dbReference type="AlphaFoldDB" id="A0A0D6PE24"/>
<gene>
    <name evidence="2" type="ORF">Aam_021_041</name>
</gene>
<comment type="caution">
    <text evidence="2">The sequence shown here is derived from an EMBL/GenBank/DDBJ whole genome shotgun (WGS) entry which is preliminary data.</text>
</comment>
<dbReference type="RefSeq" id="WP_048877907.1">
    <property type="nucleotide sequence ID" value="NZ_BANC01000021.1"/>
</dbReference>
<dbReference type="STRING" id="1120923.SAMN02746095_00541"/>
<accession>A0A0D6PE24</accession>
<reference evidence="2 3" key="1">
    <citation type="submission" date="2012-11" db="EMBL/GenBank/DDBJ databases">
        <title>Whole genome sequence of Acidocella aminolytica 101 = DSM 11237.</title>
        <authorList>
            <person name="Azuma Y."/>
            <person name="Higashiura N."/>
            <person name="Hirakawa H."/>
            <person name="Matsushita K."/>
        </authorList>
    </citation>
    <scope>NUCLEOTIDE SEQUENCE [LARGE SCALE GENOMIC DNA]</scope>
    <source>
        <strain evidence="3">101 / DSM 11237</strain>
    </source>
</reference>
<protein>
    <submittedName>
        <fullName evidence="2">Uncharacterized protein</fullName>
    </submittedName>
</protein>
<evidence type="ECO:0000313" key="3">
    <source>
        <dbReference type="Proteomes" id="UP000032668"/>
    </source>
</evidence>
<keyword evidence="1" id="KW-0732">Signal</keyword>
<dbReference type="Proteomes" id="UP000032668">
    <property type="component" value="Unassembled WGS sequence"/>
</dbReference>
<dbReference type="OrthoDB" id="5488434at2"/>
<feature type="signal peptide" evidence="1">
    <location>
        <begin position="1"/>
        <end position="19"/>
    </location>
</feature>
<evidence type="ECO:0000313" key="2">
    <source>
        <dbReference type="EMBL" id="GAN79453.1"/>
    </source>
</evidence>
<proteinExistence type="predicted"/>
<sequence length="123" mass="12764">MKTFLCLTAWLLSAAPALALSHLQANRIHMFNAGQCNRPTGPLWITIGTGQPAPGFINVNEPGFDEIGALVATGPSTPEDALAGQTPACGVIASFYENAKPVGAWVVPPAKLGEILSILNLNG</sequence>
<feature type="chain" id="PRO_5010204851" evidence="1">
    <location>
        <begin position="20"/>
        <end position="123"/>
    </location>
</feature>
<evidence type="ECO:0000256" key="1">
    <source>
        <dbReference type="SAM" id="SignalP"/>
    </source>
</evidence>